<sequence>MSVFNVFDVAGSAMNAQSVRLNTTASNMANAEAVATTPEEAYKAKQPVFAAALRGVEGGAQNPANVGVTLDHIVESDAPNKPLHMPGHPAADEDGYVYRSNVNSVEEMVNMISASRSYQNNVEVMNTSKELALHTLQLAQN</sequence>
<dbReference type="GO" id="GO:0071978">
    <property type="term" value="P:bacterial-type flagellum-dependent swarming motility"/>
    <property type="evidence" value="ECO:0007669"/>
    <property type="project" value="TreeGrafter"/>
</dbReference>
<dbReference type="InterPro" id="IPR010930">
    <property type="entry name" value="Flg_bb/hook_C_dom"/>
</dbReference>
<dbReference type="EMBL" id="FOEG01000007">
    <property type="protein sequence ID" value="SEP03365.1"/>
    <property type="molecule type" value="Genomic_DNA"/>
</dbReference>
<dbReference type="InterPro" id="IPR001444">
    <property type="entry name" value="Flag_bb_rod_N"/>
</dbReference>
<protein>
    <recommendedName>
        <fullName evidence="3 6">Flagellar basal-body rod protein FlgC</fullName>
    </recommendedName>
</protein>
<dbReference type="PANTHER" id="PTHR30435">
    <property type="entry name" value="FLAGELLAR PROTEIN"/>
    <property type="match status" value="1"/>
</dbReference>
<dbReference type="GO" id="GO:0030694">
    <property type="term" value="C:bacterial-type flagellum basal body, rod"/>
    <property type="evidence" value="ECO:0007669"/>
    <property type="project" value="UniProtKB-UniRule"/>
</dbReference>
<evidence type="ECO:0000259" key="8">
    <source>
        <dbReference type="Pfam" id="PF06429"/>
    </source>
</evidence>
<evidence type="ECO:0000256" key="6">
    <source>
        <dbReference type="RuleBase" id="RU362062"/>
    </source>
</evidence>
<keyword evidence="10" id="KW-1185">Reference proteome</keyword>
<dbReference type="NCBIfam" id="TIGR01395">
    <property type="entry name" value="FlgC"/>
    <property type="match status" value="1"/>
</dbReference>
<dbReference type="InterPro" id="IPR006299">
    <property type="entry name" value="FlgC"/>
</dbReference>
<dbReference type="RefSeq" id="WP_091645019.1">
    <property type="nucleotide sequence ID" value="NZ_FOEG01000007.1"/>
</dbReference>
<reference evidence="9 10" key="1">
    <citation type="submission" date="2016-10" db="EMBL/GenBank/DDBJ databases">
        <authorList>
            <person name="de Groot N.N."/>
        </authorList>
    </citation>
    <scope>NUCLEOTIDE SEQUENCE [LARGE SCALE GENOMIC DNA]</scope>
    <source>
        <strain evidence="9 10">CGMCC 1.6291</strain>
    </source>
</reference>
<proteinExistence type="inferred from homology"/>
<evidence type="ECO:0000256" key="2">
    <source>
        <dbReference type="ARBA" id="ARBA00009677"/>
    </source>
</evidence>
<dbReference type="PANTHER" id="PTHR30435:SF2">
    <property type="entry name" value="FLAGELLAR BASAL-BODY ROD PROTEIN FLGC"/>
    <property type="match status" value="1"/>
</dbReference>
<feature type="domain" description="Flagellar basal-body/hook protein C-terminal" evidence="8">
    <location>
        <begin position="94"/>
        <end position="138"/>
    </location>
</feature>
<organism evidence="9 10">
    <name type="scientific">Aquisalimonas asiatica</name>
    <dbReference type="NCBI Taxonomy" id="406100"/>
    <lineage>
        <taxon>Bacteria</taxon>
        <taxon>Pseudomonadati</taxon>
        <taxon>Pseudomonadota</taxon>
        <taxon>Gammaproteobacteria</taxon>
        <taxon>Chromatiales</taxon>
        <taxon>Ectothiorhodospiraceae</taxon>
        <taxon>Aquisalimonas</taxon>
    </lineage>
</organism>
<gene>
    <name evidence="9" type="ORF">SAMN04488052_10728</name>
</gene>
<comment type="subcellular location">
    <subcellularLocation>
        <location evidence="1 6">Bacterial flagellum basal body</location>
    </subcellularLocation>
</comment>
<comment type="subunit">
    <text evidence="5 6">The basal body constitutes a major portion of the flagellar organelle and consists of four rings (L,P,S, and M) mounted on a central rod. The rod consists of about 26 subunits of FlgG in the distal portion, and FlgB, FlgC and FlgF are thought to build up the proximal portion of the rod with about 6 subunits each.</text>
</comment>
<dbReference type="Pfam" id="PF00460">
    <property type="entry name" value="Flg_bb_rod"/>
    <property type="match status" value="1"/>
</dbReference>
<comment type="similarity">
    <text evidence="2">Belongs to the flagella basal body rod proteins family.</text>
</comment>
<keyword evidence="9" id="KW-0282">Flagellum</keyword>
<dbReference type="STRING" id="406100.SAMN04488052_10728"/>
<evidence type="ECO:0000256" key="1">
    <source>
        <dbReference type="ARBA" id="ARBA00004117"/>
    </source>
</evidence>
<evidence type="ECO:0000256" key="4">
    <source>
        <dbReference type="ARBA" id="ARBA00023143"/>
    </source>
</evidence>
<accession>A0A1H8UJK2</accession>
<name>A0A1H8UJK2_9GAMM</name>
<evidence type="ECO:0000256" key="3">
    <source>
        <dbReference type="ARBA" id="ARBA00017941"/>
    </source>
</evidence>
<evidence type="ECO:0000313" key="9">
    <source>
        <dbReference type="EMBL" id="SEP03365.1"/>
    </source>
</evidence>
<dbReference type="Pfam" id="PF06429">
    <property type="entry name" value="Flg_bbr_C"/>
    <property type="match status" value="1"/>
</dbReference>
<keyword evidence="9" id="KW-0969">Cilium</keyword>
<feature type="domain" description="Flagellar basal body rod protein N-terminal" evidence="7">
    <location>
        <begin position="8"/>
        <end position="31"/>
    </location>
</feature>
<evidence type="ECO:0000313" key="10">
    <source>
        <dbReference type="Proteomes" id="UP000199657"/>
    </source>
</evidence>
<dbReference type="AlphaFoldDB" id="A0A1H8UJK2"/>
<evidence type="ECO:0000256" key="5">
    <source>
        <dbReference type="ARBA" id="ARBA00025933"/>
    </source>
</evidence>
<evidence type="ECO:0000259" key="7">
    <source>
        <dbReference type="Pfam" id="PF00460"/>
    </source>
</evidence>
<keyword evidence="4 6" id="KW-0975">Bacterial flagellum</keyword>
<dbReference type="OrthoDB" id="9794148at2"/>
<keyword evidence="9" id="KW-0966">Cell projection</keyword>
<dbReference type="Proteomes" id="UP000199657">
    <property type="component" value="Unassembled WGS sequence"/>
</dbReference>